<reference evidence="2 3" key="1">
    <citation type="submission" date="2017-07" db="EMBL/GenBank/DDBJ databases">
        <title>Draft Genome Sequences of Select Purple Nonsulfur Bacteria.</title>
        <authorList>
            <person name="Lasarre B."/>
            <person name="Mckinlay J.B."/>
        </authorList>
    </citation>
    <scope>NUCLEOTIDE SEQUENCE [LARGE SCALE GENOMIC DNA]</scope>
    <source>
        <strain evidence="2 3">DSM 11907</strain>
    </source>
</reference>
<organism evidence="2 3">
    <name type="scientific">Rhodoplanes elegans</name>
    <dbReference type="NCBI Taxonomy" id="29408"/>
    <lineage>
        <taxon>Bacteria</taxon>
        <taxon>Pseudomonadati</taxon>
        <taxon>Pseudomonadota</taxon>
        <taxon>Alphaproteobacteria</taxon>
        <taxon>Hyphomicrobiales</taxon>
        <taxon>Nitrobacteraceae</taxon>
        <taxon>Rhodoplanes</taxon>
    </lineage>
</organism>
<accession>A0A327K6V0</accession>
<sequence>MIPAPPLSEQILRLAYWMGAIKAGTHEITQDGKEAFEASLHSCAELAERLEADLKAAREAMLDDAARQMLAEQVVAAQGLQALTIAQFDTLVAVASGRIPNVVLFPKPHRAAQRVVERPFGGDAA</sequence>
<dbReference type="AlphaFoldDB" id="A0A327K6V0"/>
<keyword evidence="1" id="KW-0175">Coiled coil</keyword>
<name>A0A327K6V0_9BRAD</name>
<evidence type="ECO:0000256" key="1">
    <source>
        <dbReference type="SAM" id="Coils"/>
    </source>
</evidence>
<proteinExistence type="predicted"/>
<evidence type="ECO:0000313" key="3">
    <source>
        <dbReference type="Proteomes" id="UP000248863"/>
    </source>
</evidence>
<gene>
    <name evidence="2" type="ORF">CH338_22165</name>
</gene>
<dbReference type="EMBL" id="NPEU01000346">
    <property type="protein sequence ID" value="RAI33686.1"/>
    <property type="molecule type" value="Genomic_DNA"/>
</dbReference>
<protein>
    <submittedName>
        <fullName evidence="2">Uncharacterized protein</fullName>
    </submittedName>
</protein>
<evidence type="ECO:0000313" key="2">
    <source>
        <dbReference type="EMBL" id="RAI33686.1"/>
    </source>
</evidence>
<keyword evidence="3" id="KW-1185">Reference proteome</keyword>
<dbReference type="RefSeq" id="WP_111359269.1">
    <property type="nucleotide sequence ID" value="NZ_NHSK01000181.1"/>
</dbReference>
<feature type="coiled-coil region" evidence="1">
    <location>
        <begin position="40"/>
        <end position="67"/>
    </location>
</feature>
<dbReference type="Proteomes" id="UP000248863">
    <property type="component" value="Unassembled WGS sequence"/>
</dbReference>
<comment type="caution">
    <text evidence="2">The sequence shown here is derived from an EMBL/GenBank/DDBJ whole genome shotgun (WGS) entry which is preliminary data.</text>
</comment>